<dbReference type="EMBL" id="JAODUO010000443">
    <property type="protein sequence ID" value="KAK2180420.1"/>
    <property type="molecule type" value="Genomic_DNA"/>
</dbReference>
<dbReference type="InterPro" id="IPR008274">
    <property type="entry name" value="AldOxase/xan_DH_MoCoBD1"/>
</dbReference>
<feature type="binding site" evidence="14">
    <location>
        <position position="323"/>
    </location>
    <ligand>
        <name>FAD</name>
        <dbReference type="ChEBI" id="CHEBI:57692"/>
    </ligand>
</feature>
<evidence type="ECO:0000256" key="2">
    <source>
        <dbReference type="ARBA" id="ARBA00006849"/>
    </source>
</evidence>
<feature type="binding site" evidence="14">
    <location>
        <begin position="175"/>
        <end position="182"/>
    </location>
    <ligand>
        <name>FAD</name>
        <dbReference type="ChEBI" id="CHEBI:57692"/>
    </ligand>
</feature>
<dbReference type="SUPFAM" id="SSF55447">
    <property type="entry name" value="CO dehydrogenase flavoprotein C-terminal domain-like"/>
    <property type="match status" value="1"/>
</dbReference>
<dbReference type="PIRSF" id="PIRSF000127">
    <property type="entry name" value="Xanthine_DH"/>
    <property type="match status" value="1"/>
</dbReference>
<dbReference type="AlphaFoldDB" id="A0AAD9L0P5"/>
<feature type="binding site" evidence="15">
    <location>
        <position position="34"/>
    </location>
    <ligand>
        <name>[2Fe-2S] cluster</name>
        <dbReference type="ChEBI" id="CHEBI:190135"/>
        <label>2</label>
    </ligand>
</feature>
<feature type="binding site" evidence="15">
    <location>
        <position position="688"/>
    </location>
    <ligand>
        <name>Mo-molybdopterin</name>
        <dbReference type="ChEBI" id="CHEBI:71302"/>
    </ligand>
    <ligandPart>
        <name>Mo</name>
        <dbReference type="ChEBI" id="CHEBI:28685"/>
    </ligandPart>
</feature>
<dbReference type="SUPFAM" id="SSF56176">
    <property type="entry name" value="FAD-binding/transporter-associated domain-like"/>
    <property type="match status" value="1"/>
</dbReference>
<dbReference type="Gene3D" id="3.30.465.10">
    <property type="match status" value="1"/>
</dbReference>
<keyword evidence="5" id="KW-0285">Flavoprotein</keyword>
<evidence type="ECO:0000256" key="14">
    <source>
        <dbReference type="PIRSR" id="PIRSR000127-2"/>
    </source>
</evidence>
<dbReference type="SUPFAM" id="SSF54665">
    <property type="entry name" value="CO dehydrogenase molybdoprotein N-domain-like"/>
    <property type="match status" value="1"/>
</dbReference>
<feature type="binding site" evidence="15">
    <location>
        <position position="69"/>
    </location>
    <ligand>
        <name>[2Fe-2S] cluster</name>
        <dbReference type="ChEBI" id="CHEBI:190135"/>
        <label>2</label>
    </ligand>
</feature>
<evidence type="ECO:0000256" key="7">
    <source>
        <dbReference type="ARBA" id="ARBA00022723"/>
    </source>
</evidence>
<feature type="binding site" evidence="14">
    <location>
        <position position="801"/>
    </location>
    <ligand>
        <name>substrate</name>
    </ligand>
</feature>
<dbReference type="FunFam" id="3.90.1170.50:FF:000001">
    <property type="entry name" value="Aldehyde oxidase 1"/>
    <property type="match status" value="1"/>
</dbReference>
<keyword evidence="6 15" id="KW-0001">2Fe-2S</keyword>
<dbReference type="InterPro" id="IPR000674">
    <property type="entry name" value="Ald_Oxase/Xan_DH_a/b"/>
</dbReference>
<feature type="binding site" evidence="15">
    <location>
        <position position="71"/>
    </location>
    <ligand>
        <name>[2Fe-2S] cluster</name>
        <dbReference type="ChEBI" id="CHEBI:190135"/>
        <label>2</label>
    </ligand>
</feature>
<dbReference type="Pfam" id="PF00941">
    <property type="entry name" value="FAD_binding_5"/>
    <property type="match status" value="1"/>
</dbReference>
<feature type="binding site" evidence="15">
    <location>
        <position position="1000"/>
    </location>
    <ligand>
        <name>Mo-molybdopterin</name>
        <dbReference type="ChEBI" id="CHEBI:71302"/>
    </ligand>
    <ligandPart>
        <name>Mo</name>
        <dbReference type="ChEBI" id="CHEBI:28685"/>
    </ligandPart>
</feature>
<comment type="cofactor">
    <cofactor evidence="12">
        <name>[2Fe-2S] cluster</name>
        <dbReference type="ChEBI" id="CHEBI:190135"/>
    </cofactor>
</comment>
<feature type="binding site" evidence="14">
    <location>
        <position position="341"/>
    </location>
    <ligand>
        <name>FAD</name>
        <dbReference type="ChEBI" id="CHEBI:57692"/>
    </ligand>
</feature>
<evidence type="ECO:0000256" key="9">
    <source>
        <dbReference type="ARBA" id="ARBA00023002"/>
    </source>
</evidence>
<dbReference type="PANTHER" id="PTHR45444">
    <property type="entry name" value="XANTHINE DEHYDROGENASE"/>
    <property type="match status" value="1"/>
</dbReference>
<dbReference type="PANTHER" id="PTHR45444:SF3">
    <property type="entry name" value="XANTHINE DEHYDROGENASE"/>
    <property type="match status" value="1"/>
</dbReference>
<accession>A0AAD9L0P5</accession>
<dbReference type="InterPro" id="IPR002346">
    <property type="entry name" value="Mopterin_DH_FAD-bd"/>
</dbReference>
<dbReference type="Gene3D" id="1.10.150.120">
    <property type="entry name" value="[2Fe-2S]-binding domain"/>
    <property type="match status" value="1"/>
</dbReference>
<dbReference type="GO" id="GO:0071949">
    <property type="term" value="F:FAD binding"/>
    <property type="evidence" value="ECO:0007669"/>
    <property type="project" value="InterPro"/>
</dbReference>
<dbReference type="InterPro" id="IPR036884">
    <property type="entry name" value="2Fe-2S-bd_dom_sf"/>
</dbReference>
<dbReference type="InterPro" id="IPR036318">
    <property type="entry name" value="FAD-bd_PCMH-like_sf"/>
</dbReference>
<dbReference type="InterPro" id="IPR036856">
    <property type="entry name" value="Ald_Oxase/Xan_DH_a/b_sf"/>
</dbReference>
<feature type="binding site" evidence="15">
    <location>
        <position position="37"/>
    </location>
    <ligand>
        <name>[2Fe-2S] cluster</name>
        <dbReference type="ChEBI" id="CHEBI:190135"/>
        <label>2</label>
    </ligand>
</feature>
<feature type="active site" description="Proton acceptor" evidence="13">
    <location>
        <position position="1182"/>
    </location>
</feature>
<organism evidence="17 18">
    <name type="scientific">Ridgeia piscesae</name>
    <name type="common">Tubeworm</name>
    <dbReference type="NCBI Taxonomy" id="27915"/>
    <lineage>
        <taxon>Eukaryota</taxon>
        <taxon>Metazoa</taxon>
        <taxon>Spiralia</taxon>
        <taxon>Lophotrochozoa</taxon>
        <taxon>Annelida</taxon>
        <taxon>Polychaeta</taxon>
        <taxon>Sedentaria</taxon>
        <taxon>Canalipalpata</taxon>
        <taxon>Sabellida</taxon>
        <taxon>Siboglinidae</taxon>
        <taxon>Ridgeia</taxon>
    </lineage>
</organism>
<comment type="cofactor">
    <cofactor evidence="1 14">
        <name>FAD</name>
        <dbReference type="ChEBI" id="CHEBI:57692"/>
    </cofactor>
</comment>
<dbReference type="GO" id="GO:0051537">
    <property type="term" value="F:2 iron, 2 sulfur cluster binding"/>
    <property type="evidence" value="ECO:0007669"/>
    <property type="project" value="UniProtKB-KW"/>
</dbReference>
<dbReference type="InterPro" id="IPR046867">
    <property type="entry name" value="AldOxase/xan_DH_MoCoBD2"/>
</dbReference>
<dbReference type="SMART" id="SM01092">
    <property type="entry name" value="CO_deh_flav_C"/>
    <property type="match status" value="1"/>
</dbReference>
<evidence type="ECO:0000256" key="12">
    <source>
        <dbReference type="ARBA" id="ARBA00034078"/>
    </source>
</evidence>
<evidence type="ECO:0000259" key="16">
    <source>
        <dbReference type="PROSITE" id="PS51387"/>
    </source>
</evidence>
<evidence type="ECO:0000256" key="15">
    <source>
        <dbReference type="PIRSR" id="PIRSR000127-3"/>
    </source>
</evidence>
<dbReference type="Gene3D" id="3.30.365.10">
    <property type="entry name" value="Aldehyde oxidase/xanthine dehydrogenase, molybdopterin binding domain"/>
    <property type="match status" value="4"/>
</dbReference>
<dbReference type="Pfam" id="PF01799">
    <property type="entry name" value="Fer2_2"/>
    <property type="match status" value="1"/>
</dbReference>
<dbReference type="InterPro" id="IPR002888">
    <property type="entry name" value="2Fe-2S-bd"/>
</dbReference>
<keyword evidence="18" id="KW-1185">Reference proteome</keyword>
<keyword evidence="4 15" id="KW-0500">Molybdenum</keyword>
<dbReference type="Gene3D" id="3.30.43.10">
    <property type="entry name" value="Uridine Diphospho-n-acetylenolpyruvylglucosamine Reductase, domain 2"/>
    <property type="match status" value="1"/>
</dbReference>
<dbReference type="InterPro" id="IPR016169">
    <property type="entry name" value="FAD-bd_PCMH_sub2"/>
</dbReference>
<feature type="binding site" evidence="15">
    <location>
        <position position="833"/>
    </location>
    <ligand>
        <name>Mo-molybdopterin</name>
        <dbReference type="ChEBI" id="CHEBI:71302"/>
    </ligand>
    <ligandPart>
        <name>Mo</name>
        <dbReference type="ChEBI" id="CHEBI:28685"/>
    </ligandPart>
</feature>
<keyword evidence="11 15" id="KW-0411">Iron-sulfur</keyword>
<sequence length="1250" mass="137679">MHGLAVTTTEAIGDTKTRLHPVQERLAQSHGTQCGFCSPGMVMSMYTLLRNKPCPSLADVENAFDGNLCRCTGYRPILDAFHSFTKEFLCPMGDECCQVKKTQESFTSEKLPTEEGSECVTYDPSQEPIFPSELQLNDQLDKTRLVFSSNRVKWFRPTAFNDLMILKYLYPDAQLVIGNTGVGCGWQSTYQHYPEVIAVTNIPELLAVEPTVAGVWIGASTTLTILQEILQELVNTEPEHKTRVYVAIIDMLKWFAGNQVRNVVSIGGSIMTASPTSDLNPLFVSARCKVTVANKDGDQRTIVMDEQFFYDHRKNMVKPDEVLINVLIPFTRKNEYFEGYKQAHRRKNDTAIVNAGMRVLLDDDGDVIKELCLCYGGMACRTVVATNTAAHLVAKNWDDDLVQEACDLLEKELSLPPGVPGGMETYRNTLCVSFFFKFYLTVQMKRNAGSNLTEMKVPSSYQSATCVFERETSFGCQMFEKIQDEQQRIDPVGRALPHLAATQNTTGEAVFVDDTRPLAGELSMALVVSTKSHAKLITVDASRALQMPGVVDFIDHKDVPGNNNFGLAAQDQQVFAVDKVMYQGQIIGAIVAETRTEAQRAAQAVVVEYEELTPIFTIQEAIDSDSFLTSDPLTLRNGDVTEGFNASDVVIEGETYMGGQEHFYPETQTSIAVPSGEDNEMTLLVATQFLHYIQQSVAATLGVPRNKIVCKAKRLGGGFGGKVGNSALVALSLAVAANKLQRPVRCSLERTEDTRITGSRQPFLGRYKVGLSRAGIIQALELDIYSNGGYAMDLSNITTLRAVVHADNGYKIPNVLVRGHICKTNLPANNVMRGAGTPQGVFLCEQWMERAAEALGISPDKLREMNLYKEGDLTPYNQPLTDCNLNRCWDDVMKQSDYEHRQNDINVFNSENRWKKRGIAVMPLKYGMGHKLHSGDQAGALVHVYTDGSVLLAHGGVEMGQGLHTKMIQIASRVLKIPMSKIHTSETSTDKVPNASHTAASMTSDLNGMAVLIACDVIMKRLQPFVAKNPAGSWEEWVTTAYTDRVSLSATGFYKTPKEDHDWQTNSGDTYNYFSYGAAVSEVEIDTLSGDHVVLRTDIVMDIGQSLNPAIDIGQIEGAFIQGYGLFTLEEVRRSPTGFLYTAGPGTYKIPSMNDIPVRLNVSLLKGSSNPHAVYSSKGLGEPPLCLAASVFFAIRHAIAAARADVGLNDFFLLDSPATAEKIRMACADQFTRQFPEPKKGSYTPWVIGL</sequence>
<evidence type="ECO:0000313" key="18">
    <source>
        <dbReference type="Proteomes" id="UP001209878"/>
    </source>
</evidence>
<dbReference type="Gene3D" id="3.30.390.50">
    <property type="entry name" value="CO dehydrogenase flavoprotein, C-terminal domain"/>
    <property type="match status" value="1"/>
</dbReference>
<comment type="cofactor">
    <cofactor evidence="15">
        <name>Mo-molybdopterin</name>
        <dbReference type="ChEBI" id="CHEBI:71302"/>
    </cofactor>
    <text evidence="15">Binds 1 Mo-molybdopterin (Mo-MPT) cofactor per subunit.</text>
</comment>
<keyword evidence="10 15" id="KW-0408">Iron</keyword>
<evidence type="ECO:0000256" key="5">
    <source>
        <dbReference type="ARBA" id="ARBA00022630"/>
    </source>
</evidence>
<feature type="binding site" evidence="14">
    <location>
        <position position="278"/>
    </location>
    <ligand>
        <name>FAD</name>
        <dbReference type="ChEBI" id="CHEBI:57692"/>
    </ligand>
</feature>
<comment type="similarity">
    <text evidence="2">Belongs to the xanthine dehydrogenase family.</text>
</comment>
<dbReference type="InterPro" id="IPR037165">
    <property type="entry name" value="AldOxase/xan_DH_Mopterin-bd_sf"/>
</dbReference>
<dbReference type="InterPro" id="IPR016167">
    <property type="entry name" value="FAD-bd_PCMH_sub1"/>
</dbReference>
<dbReference type="Proteomes" id="UP001209878">
    <property type="component" value="Unassembled WGS sequence"/>
</dbReference>
<dbReference type="Gene3D" id="3.90.1170.50">
    <property type="entry name" value="Aldehyde oxidase/xanthine dehydrogenase, a/b hammerhead"/>
    <property type="match status" value="1"/>
</dbReference>
<feature type="domain" description="FAD-binding PCMH-type" evidence="16">
    <location>
        <begin position="147"/>
        <end position="333"/>
    </location>
</feature>
<evidence type="ECO:0000256" key="3">
    <source>
        <dbReference type="ARBA" id="ARBA00011738"/>
    </source>
</evidence>
<dbReference type="Pfam" id="PF20256">
    <property type="entry name" value="MoCoBD_2"/>
    <property type="match status" value="1"/>
</dbReference>
<dbReference type="PROSITE" id="PS51387">
    <property type="entry name" value="FAD_PCMH"/>
    <property type="match status" value="1"/>
</dbReference>
<dbReference type="Pfam" id="PF02738">
    <property type="entry name" value="MoCoBD_1"/>
    <property type="match status" value="1"/>
</dbReference>
<dbReference type="SUPFAM" id="SSF56003">
    <property type="entry name" value="Molybdenum cofactor-binding domain"/>
    <property type="match status" value="1"/>
</dbReference>
<keyword evidence="7 15" id="KW-0479">Metal-binding</keyword>
<feature type="binding site" evidence="14">
    <location>
        <position position="255"/>
    </location>
    <ligand>
        <name>FAD</name>
        <dbReference type="ChEBI" id="CHEBI:57692"/>
    </ligand>
</feature>
<evidence type="ECO:0000256" key="13">
    <source>
        <dbReference type="PIRSR" id="PIRSR000127-1"/>
    </source>
</evidence>
<evidence type="ECO:0000313" key="17">
    <source>
        <dbReference type="EMBL" id="KAK2180420.1"/>
    </source>
</evidence>
<dbReference type="FunFam" id="3.30.365.10:FF:000001">
    <property type="entry name" value="Xanthine dehydrogenase oxidase"/>
    <property type="match status" value="1"/>
</dbReference>
<dbReference type="FunFam" id="3.30.43.10:FF:000001">
    <property type="entry name" value="Xanthine dehydrogenase/oxidase"/>
    <property type="match status" value="1"/>
</dbReference>
<comment type="subunit">
    <text evidence="3">Homodimer.</text>
</comment>
<evidence type="ECO:0000256" key="6">
    <source>
        <dbReference type="ARBA" id="ARBA00022714"/>
    </source>
</evidence>
<evidence type="ECO:0000256" key="10">
    <source>
        <dbReference type="ARBA" id="ARBA00023004"/>
    </source>
</evidence>
<evidence type="ECO:0000256" key="1">
    <source>
        <dbReference type="ARBA" id="ARBA00001974"/>
    </source>
</evidence>
<dbReference type="InterPro" id="IPR005107">
    <property type="entry name" value="CO_DH_flav_C"/>
</dbReference>
<dbReference type="GO" id="GO:0016491">
    <property type="term" value="F:oxidoreductase activity"/>
    <property type="evidence" value="ECO:0007669"/>
    <property type="project" value="UniProtKB-KW"/>
</dbReference>
<dbReference type="InterPro" id="IPR022407">
    <property type="entry name" value="OxRdtase_Mopterin_BS"/>
</dbReference>
<dbReference type="SUPFAM" id="SSF47741">
    <property type="entry name" value="CO dehydrogenase ISP C-domain like"/>
    <property type="match status" value="1"/>
</dbReference>
<name>A0AAD9L0P5_RIDPI</name>
<proteinExistence type="inferred from homology"/>
<dbReference type="FunFam" id="3.30.390.50:FF:000001">
    <property type="entry name" value="Xanthine dehydrogenase oxidase"/>
    <property type="match status" value="1"/>
</dbReference>
<comment type="cofactor">
    <cofactor evidence="15">
        <name>[2Fe-2S] cluster</name>
        <dbReference type="ChEBI" id="CHEBI:190135"/>
    </cofactor>
    <text evidence="15">Binds 2 [2Fe-2S] clusters.</text>
</comment>
<evidence type="ECO:0000256" key="4">
    <source>
        <dbReference type="ARBA" id="ARBA00022505"/>
    </source>
</evidence>
<dbReference type="FunFam" id="3.30.465.10:FF:000004">
    <property type="entry name" value="Xanthine dehydrogenase/oxidase"/>
    <property type="match status" value="1"/>
</dbReference>
<protein>
    <recommendedName>
        <fullName evidence="16">FAD-binding PCMH-type domain-containing protein</fullName>
    </recommendedName>
</protein>
<dbReference type="InterPro" id="IPR016166">
    <property type="entry name" value="FAD-bd_PCMH"/>
</dbReference>
<dbReference type="GO" id="GO:0043546">
    <property type="term" value="F:molybdopterin cofactor binding"/>
    <property type="evidence" value="ECO:0007669"/>
    <property type="project" value="InterPro"/>
</dbReference>
<comment type="caution">
    <text evidence="17">The sequence shown here is derived from an EMBL/GenBank/DDBJ whole genome shotgun (WGS) entry which is preliminary data.</text>
</comment>
<dbReference type="InterPro" id="IPR016208">
    <property type="entry name" value="Ald_Oxase/xanthine_DH-like"/>
</dbReference>
<dbReference type="SMART" id="SM01008">
    <property type="entry name" value="Ald_Xan_dh_C"/>
    <property type="match status" value="1"/>
</dbReference>
<evidence type="ECO:0000256" key="11">
    <source>
        <dbReference type="ARBA" id="ARBA00023014"/>
    </source>
</evidence>
<evidence type="ECO:0000256" key="8">
    <source>
        <dbReference type="ARBA" id="ARBA00022827"/>
    </source>
</evidence>
<dbReference type="Pfam" id="PF03450">
    <property type="entry name" value="CO_deh_flav_C"/>
    <property type="match status" value="1"/>
</dbReference>
<feature type="binding site" evidence="15">
    <location>
        <position position="719"/>
    </location>
    <ligand>
        <name>Mo-molybdopterin</name>
        <dbReference type="ChEBI" id="CHEBI:71302"/>
    </ligand>
    <ligandPart>
        <name>Mo</name>
        <dbReference type="ChEBI" id="CHEBI:28685"/>
    </ligandPart>
</feature>
<keyword evidence="8 14" id="KW-0274">FAD</keyword>
<dbReference type="FunFam" id="3.30.365.10:FF:000004">
    <property type="entry name" value="Xanthine dehydrogenase oxidase"/>
    <property type="match status" value="1"/>
</dbReference>
<gene>
    <name evidence="17" type="ORF">NP493_443g00052</name>
</gene>
<dbReference type="PROSITE" id="PS00559">
    <property type="entry name" value="MOLYBDOPTERIN_EUK"/>
    <property type="match status" value="1"/>
</dbReference>
<dbReference type="InterPro" id="IPR036683">
    <property type="entry name" value="CO_DH_flav_C_dom_sf"/>
</dbReference>
<reference evidence="17" key="1">
    <citation type="journal article" date="2023" name="Mol. Biol. Evol.">
        <title>Third-Generation Sequencing Reveals the Adaptive Role of the Epigenome in Three Deep-Sea Polychaetes.</title>
        <authorList>
            <person name="Perez M."/>
            <person name="Aroh O."/>
            <person name="Sun Y."/>
            <person name="Lan Y."/>
            <person name="Juniper S.K."/>
            <person name="Young C.R."/>
            <person name="Angers B."/>
            <person name="Qian P.Y."/>
        </authorList>
    </citation>
    <scope>NUCLEOTIDE SEQUENCE</scope>
    <source>
        <strain evidence="17">R07B-5</strain>
    </source>
</reference>
<dbReference type="GO" id="GO:0005506">
    <property type="term" value="F:iron ion binding"/>
    <property type="evidence" value="ECO:0007669"/>
    <property type="project" value="InterPro"/>
</dbReference>
<dbReference type="Pfam" id="PF01315">
    <property type="entry name" value="Ald_Xan_dh_C"/>
    <property type="match status" value="1"/>
</dbReference>
<keyword evidence="9" id="KW-0560">Oxidoreductase</keyword>